<evidence type="ECO:0000313" key="1">
    <source>
        <dbReference type="EMBL" id="NVD43506.1"/>
    </source>
</evidence>
<comment type="caution">
    <text evidence="1">The sequence shown here is derived from an EMBL/GenBank/DDBJ whole genome shotgun (WGS) entry which is preliminary data.</text>
</comment>
<dbReference type="Proteomes" id="UP000561438">
    <property type="component" value="Unassembled WGS sequence"/>
</dbReference>
<sequence length="210" mass="23604">MHDLFPDLARASGNGGSKVPDNDDDDRFAAAGLELDPSLHTVEVGLKGGRCFNFFVSAREASRIRSCLLSETNSDFLIIDTPSHRYALNYDAVAFSRLLFDPFVEVPEVEVREGEGMKVWFNDQQEPFEVGIDPDDRRQGDEDDIGNLQGLFFDLEQPYSEEKSALFEDEDGEEVILFRSAVALLSVPQEYVRPELLDAQIEGMEEEVAF</sequence>
<name>A0A850GYD9_9SPHN</name>
<gene>
    <name evidence="1" type="ORF">HUV48_00555</name>
</gene>
<protein>
    <submittedName>
        <fullName evidence="1">Uncharacterized protein</fullName>
    </submittedName>
</protein>
<dbReference type="AlphaFoldDB" id="A0A850GYD9"/>
<proteinExistence type="predicted"/>
<dbReference type="EMBL" id="JABWGV010000001">
    <property type="protein sequence ID" value="NVD43506.1"/>
    <property type="molecule type" value="Genomic_DNA"/>
</dbReference>
<dbReference type="RefSeq" id="WP_176265837.1">
    <property type="nucleotide sequence ID" value="NZ_JABWGV010000001.1"/>
</dbReference>
<organism evidence="1 2">
    <name type="scientific">Qipengyuania atrilutea</name>
    <dbReference type="NCBI Taxonomy" id="2744473"/>
    <lineage>
        <taxon>Bacteria</taxon>
        <taxon>Pseudomonadati</taxon>
        <taxon>Pseudomonadota</taxon>
        <taxon>Alphaproteobacteria</taxon>
        <taxon>Sphingomonadales</taxon>
        <taxon>Erythrobacteraceae</taxon>
        <taxon>Qipengyuania</taxon>
    </lineage>
</organism>
<evidence type="ECO:0000313" key="2">
    <source>
        <dbReference type="Proteomes" id="UP000561438"/>
    </source>
</evidence>
<keyword evidence="2" id="KW-1185">Reference proteome</keyword>
<reference evidence="1 2" key="1">
    <citation type="submission" date="2020-06" db="EMBL/GenBank/DDBJ databases">
        <title>Altererythrobacter sp. HHU K3-1.</title>
        <authorList>
            <person name="Zhang D."/>
            <person name="Xue H."/>
        </authorList>
    </citation>
    <scope>NUCLEOTIDE SEQUENCE [LARGE SCALE GENOMIC DNA]</scope>
    <source>
        <strain evidence="1 2">HHU K3-1</strain>
    </source>
</reference>
<accession>A0A850GYD9</accession>